<dbReference type="AlphaFoldDB" id="A0A250XWQ5"/>
<dbReference type="RefSeq" id="XP_073934314.1">
    <property type="nucleotide sequence ID" value="XM_074078213.1"/>
</dbReference>
<evidence type="ECO:0000313" key="2">
    <source>
        <dbReference type="EMBL" id="JAV35802.1"/>
    </source>
</evidence>
<feature type="compositionally biased region" description="Basic residues" evidence="1">
    <location>
        <begin position="98"/>
        <end position="109"/>
    </location>
</feature>
<evidence type="ECO:0000313" key="3">
    <source>
        <dbReference type="Ensembl" id="ENSCCNP00000003501.1"/>
    </source>
</evidence>
<dbReference type="PANTHER" id="PTHR14386">
    <property type="entry name" value="PROTEIN FAM204A"/>
    <property type="match status" value="1"/>
</dbReference>
<evidence type="ECO:0000313" key="5">
    <source>
        <dbReference type="RefSeq" id="XP_020038952.1"/>
    </source>
</evidence>
<dbReference type="PANTHER" id="PTHR14386:SF2">
    <property type="entry name" value="PROTEIN FAM204A"/>
    <property type="match status" value="1"/>
</dbReference>
<dbReference type="EMBL" id="GFFV01004143">
    <property type="protein sequence ID" value="JAV35802.1"/>
    <property type="molecule type" value="Transcribed_RNA"/>
</dbReference>
<feature type="compositionally biased region" description="Acidic residues" evidence="1">
    <location>
        <begin position="11"/>
        <end position="24"/>
    </location>
</feature>
<dbReference type="KEGG" id="ccan:109698919"/>
<dbReference type="InterPro" id="IPR037690">
    <property type="entry name" value="FAM204A"/>
</dbReference>
<evidence type="ECO:0000256" key="1">
    <source>
        <dbReference type="SAM" id="MobiDB-lite"/>
    </source>
</evidence>
<organism evidence="2">
    <name type="scientific">Castor canadensis</name>
    <name type="common">American beaver</name>
    <dbReference type="NCBI Taxonomy" id="51338"/>
    <lineage>
        <taxon>Eukaryota</taxon>
        <taxon>Metazoa</taxon>
        <taxon>Chordata</taxon>
        <taxon>Craniata</taxon>
        <taxon>Vertebrata</taxon>
        <taxon>Euteleostomi</taxon>
        <taxon>Mammalia</taxon>
        <taxon>Eutheria</taxon>
        <taxon>Euarchontoglires</taxon>
        <taxon>Glires</taxon>
        <taxon>Rodentia</taxon>
        <taxon>Castorimorpha</taxon>
        <taxon>Castoridae</taxon>
        <taxon>Castor</taxon>
    </lineage>
</organism>
<proteinExistence type="predicted"/>
<feature type="compositionally biased region" description="Basic and acidic residues" evidence="1">
    <location>
        <begin position="31"/>
        <end position="60"/>
    </location>
</feature>
<sequence length="233" mass="26975">MWSGLLPPDLNESDAESNSEDEVTLENSELNLKEDKEDRISRKPEVSDFSRDGSKTETEAKANAYEECPSGIPINMWNKFQELHKKHSEQKTSTSRFRGNKRKRSRKDKLKNEKESHSEQSSSETQWKELTQYFGANDRFDPPVKKKKVDKSGLEKRMDQAVEEWDVEKAEELSNQLATRELGVKIAKAIACHKFVKAKKEAENSQAARKKKKLAWGFEAKKRWETKSNMGYM</sequence>
<dbReference type="RefSeq" id="XP_020038952.1">
    <property type="nucleotide sequence ID" value="XM_020183363.1"/>
</dbReference>
<dbReference type="OrthoDB" id="2418792at2759"/>
<gene>
    <name evidence="2" type="primary">FAM204A</name>
    <name evidence="3 4 5" type="synonym">Fam204a</name>
</gene>
<dbReference type="CTD" id="63877"/>
<reference evidence="3" key="2">
    <citation type="submission" date="2023-09" db="UniProtKB">
        <authorList>
            <consortium name="Ensembl"/>
        </authorList>
    </citation>
    <scope>IDENTIFICATION</scope>
</reference>
<reference evidence="2" key="1">
    <citation type="journal article" date="2017" name="G3 (Bethesda)">
        <title>De Novo Genome and Transcriptome Assembly of the Canadian Beaver (Castor canadensis).</title>
        <authorList>
            <person name="Lok S."/>
            <person name="Paton T.A."/>
            <person name="Wang Z."/>
            <person name="Kaur G."/>
            <person name="Walker S."/>
            <person name="Yuen R.K."/>
            <person name="Sung W.W."/>
            <person name="Whitney J."/>
            <person name="Buchanan J.A."/>
            <person name="Trost B."/>
            <person name="Singh N."/>
            <person name="Apresto B."/>
            <person name="Chen N."/>
            <person name="Coole M."/>
            <person name="Dawson T.J."/>
            <person name="Ho K.Y."/>
            <person name="Hu Z."/>
            <person name="Pullenayegum S."/>
            <person name="Samler K."/>
            <person name="Shipstone A."/>
            <person name="Tsoi F."/>
            <person name="Wang T."/>
            <person name="Pereira S.L."/>
            <person name="Rostami P."/>
            <person name="Ryan C.A."/>
            <person name="Tong A.H."/>
            <person name="Ng K."/>
            <person name="Sundaravadanam Y."/>
            <person name="Simpson J.T."/>
            <person name="Lim B.K."/>
            <person name="Engstrom M.D."/>
            <person name="Dutton C.J."/>
            <person name="Kerr K.C."/>
            <person name="Franke M."/>
            <person name="Rapley W."/>
            <person name="Wintle R.F."/>
            <person name="Scherer S.W."/>
        </authorList>
    </citation>
    <scope>NUCLEOTIDE SEQUENCE</scope>
    <source>
        <strain evidence="2">ROM106880</strain>
        <tissue evidence="2">Muscle</tissue>
    </source>
</reference>
<protein>
    <submittedName>
        <fullName evidence="2 4">Protein FAM204A</fullName>
    </submittedName>
</protein>
<reference evidence="4 5" key="3">
    <citation type="submission" date="2025-04" db="UniProtKB">
        <authorList>
            <consortium name="RefSeq"/>
        </authorList>
    </citation>
    <scope>IDENTIFICATION</scope>
    <source>
        <tissue evidence="4 5">Leukocyte</tissue>
    </source>
</reference>
<dbReference type="GeneID" id="109698919"/>
<accession>A0A250XWQ5</accession>
<evidence type="ECO:0000313" key="4">
    <source>
        <dbReference type="RefSeq" id="XP_020038951.1"/>
    </source>
</evidence>
<feature type="region of interest" description="Disordered" evidence="1">
    <location>
        <begin position="1"/>
        <end position="128"/>
    </location>
</feature>
<dbReference type="Ensembl" id="ENSCCNT00000004604.1">
    <property type="protein sequence ID" value="ENSCCNP00000003501.1"/>
    <property type="gene ID" value="ENSCCNG00000003755.1"/>
</dbReference>
<dbReference type="RefSeq" id="XP_020038951.1">
    <property type="nucleotide sequence ID" value="XM_020183362.1"/>
</dbReference>
<name>A0A250XWQ5_CASCN</name>